<evidence type="ECO:0000313" key="5">
    <source>
        <dbReference type="Proteomes" id="UP001206890"/>
    </source>
</evidence>
<sequence>MMHDNDSSAVVVGIDTHADTHHVAVITNYGRPLVDVMVPATASGYREALALVGEYSQVDKVGIECTGSYGAGITRKFLDAGYTVVEVNQPNRFDRRRRGKTDQFDAYAAAEAVLSGRATALPKGNDGLVESLRVLRTTRSAAVRDRTAAINQIRAMLVSAPESLRQKYRGLTTSRLVAALAATRPPAQPVTAAESTAVCLRHLARRYKFLDEQVADLLRQITRLLDDHAPALMEVYGAGPDSVAQLLITAGDNPERMRSERHFAALTGASPIPASSGKTNRYRLNRGGDRQANSALHHIVLVRMHYETRTREYVERRIAEGKTKREIMRCLKRYVAREVFPILKSTLEPNLGAKTLDKAI</sequence>
<name>A0AAW5Q9I2_9ACTN</name>
<dbReference type="InterPro" id="IPR047650">
    <property type="entry name" value="Transpos_IS110"/>
</dbReference>
<organism evidence="4 5">
    <name type="scientific">Dietzia cinnamea</name>
    <dbReference type="NCBI Taxonomy" id="321318"/>
    <lineage>
        <taxon>Bacteria</taxon>
        <taxon>Bacillati</taxon>
        <taxon>Actinomycetota</taxon>
        <taxon>Actinomycetes</taxon>
        <taxon>Mycobacteriales</taxon>
        <taxon>Dietziaceae</taxon>
        <taxon>Dietzia</taxon>
    </lineage>
</organism>
<evidence type="ECO:0000313" key="4">
    <source>
        <dbReference type="EMBL" id="MCT2118285.1"/>
    </source>
</evidence>
<proteinExistence type="predicted"/>
<accession>A0AAW5Q9I2</accession>
<dbReference type="Proteomes" id="UP001206890">
    <property type="component" value="Unassembled WGS sequence"/>
</dbReference>
<dbReference type="InterPro" id="IPR003346">
    <property type="entry name" value="Transposase_20"/>
</dbReference>
<dbReference type="GO" id="GO:0006313">
    <property type="term" value="P:DNA transposition"/>
    <property type="evidence" value="ECO:0007669"/>
    <property type="project" value="InterPro"/>
</dbReference>
<keyword evidence="1" id="KW-0175">Coiled coil</keyword>
<dbReference type="GO" id="GO:0003677">
    <property type="term" value="F:DNA binding"/>
    <property type="evidence" value="ECO:0007669"/>
    <property type="project" value="InterPro"/>
</dbReference>
<protein>
    <submittedName>
        <fullName evidence="4">IS110 family transposase</fullName>
    </submittedName>
</protein>
<dbReference type="NCBIfam" id="NF033542">
    <property type="entry name" value="transpos_IS110"/>
    <property type="match status" value="1"/>
</dbReference>
<dbReference type="PANTHER" id="PTHR33055:SF16">
    <property type="entry name" value="TRANSPOSASE FOR INSERTION SEQUENCE ELEMENT IS1547"/>
    <property type="match status" value="1"/>
</dbReference>
<evidence type="ECO:0000259" key="3">
    <source>
        <dbReference type="Pfam" id="PF02371"/>
    </source>
</evidence>
<dbReference type="InterPro" id="IPR002525">
    <property type="entry name" value="Transp_IS110-like_N"/>
</dbReference>
<feature type="coiled-coil region" evidence="1">
    <location>
        <begin position="200"/>
        <end position="227"/>
    </location>
</feature>
<dbReference type="RefSeq" id="WP_083324374.1">
    <property type="nucleotide sequence ID" value="NZ_JALXRO010000037.1"/>
</dbReference>
<reference evidence="4" key="1">
    <citation type="submission" date="2022-04" db="EMBL/GenBank/DDBJ databases">
        <title>Human microbiome associated bacterial genomes.</title>
        <authorList>
            <person name="Sandstrom S."/>
            <person name="Salamzade R."/>
            <person name="Kalan L.R."/>
        </authorList>
    </citation>
    <scope>NUCLEOTIDE SEQUENCE</scope>
    <source>
        <strain evidence="4">P3-SID1762</strain>
    </source>
</reference>
<feature type="domain" description="Transposase IS110-like N-terminal" evidence="2">
    <location>
        <begin position="12"/>
        <end position="158"/>
    </location>
</feature>
<gene>
    <name evidence="4" type="ORF">M3D93_11060</name>
</gene>
<evidence type="ECO:0000256" key="1">
    <source>
        <dbReference type="SAM" id="Coils"/>
    </source>
</evidence>
<dbReference type="Pfam" id="PF01548">
    <property type="entry name" value="DEDD_Tnp_IS110"/>
    <property type="match status" value="1"/>
</dbReference>
<evidence type="ECO:0000259" key="2">
    <source>
        <dbReference type="Pfam" id="PF01548"/>
    </source>
</evidence>
<dbReference type="GO" id="GO:0004803">
    <property type="term" value="F:transposase activity"/>
    <property type="evidence" value="ECO:0007669"/>
    <property type="project" value="InterPro"/>
</dbReference>
<dbReference type="EMBL" id="JALXTC010000051">
    <property type="protein sequence ID" value="MCT2118285.1"/>
    <property type="molecule type" value="Genomic_DNA"/>
</dbReference>
<dbReference type="PANTHER" id="PTHR33055">
    <property type="entry name" value="TRANSPOSASE FOR INSERTION SEQUENCE ELEMENT IS1111A"/>
    <property type="match status" value="1"/>
</dbReference>
<dbReference type="AlphaFoldDB" id="A0AAW5Q9I2"/>
<dbReference type="Pfam" id="PF02371">
    <property type="entry name" value="Transposase_20"/>
    <property type="match status" value="1"/>
</dbReference>
<comment type="caution">
    <text evidence="4">The sequence shown here is derived from an EMBL/GenBank/DDBJ whole genome shotgun (WGS) entry which is preliminary data.</text>
</comment>
<feature type="domain" description="Transposase IS116/IS110/IS902 C-terminal" evidence="3">
    <location>
        <begin position="231"/>
        <end position="314"/>
    </location>
</feature>